<protein>
    <recommendedName>
        <fullName evidence="4">Luciferin 4-monooxygenase</fullName>
        <ecNumber evidence="3">1.13.12.7</ecNumber>
    </recommendedName>
</protein>
<dbReference type="Pfam" id="PF13193">
    <property type="entry name" value="AMP-binding_C"/>
    <property type="match status" value="1"/>
</dbReference>
<dbReference type="InterPro" id="IPR011009">
    <property type="entry name" value="Kinase-like_dom_sf"/>
</dbReference>
<dbReference type="InterPro" id="IPR045851">
    <property type="entry name" value="AMP-bd_C_sf"/>
</dbReference>
<dbReference type="InterPro" id="IPR000873">
    <property type="entry name" value="AMP-dep_synth/lig_dom"/>
</dbReference>
<dbReference type="FunFam" id="3.40.50.980:FF:000020">
    <property type="entry name" value="Luciferin 4-monooxygenase"/>
    <property type="match status" value="1"/>
</dbReference>
<reference evidence="18 19" key="2">
    <citation type="journal article" date="2004" name="J. Infect. Dis.">
        <title>Synergistic inhibition of intracellular hepatitis C virus replication by combination of ribavirin and interferon- alpha.</title>
        <authorList>
            <person name="Tanabe Y."/>
            <person name="Sakamoto N."/>
            <person name="Enomoto N."/>
            <person name="Kurosaki M."/>
            <person name="Ueda E."/>
            <person name="Maekawa S."/>
            <person name="Yamashiro T."/>
            <person name="Nakagawa M."/>
            <person name="Chen C.H."/>
            <person name="Kanazawa N."/>
            <person name="Kakinuma S."/>
            <person name="Watanabe M."/>
        </authorList>
    </citation>
    <scope>NUCLEOTIDE SEQUENCE [LARGE SCALE GENOMIC DNA]</scope>
</reference>
<evidence type="ECO:0000256" key="7">
    <source>
        <dbReference type="ARBA" id="ARBA00022777"/>
    </source>
</evidence>
<dbReference type="CDD" id="cd17642">
    <property type="entry name" value="Firefly_Luc"/>
    <property type="match status" value="1"/>
</dbReference>
<evidence type="ECO:0000313" key="19">
    <source>
        <dbReference type="Proteomes" id="UP000122913"/>
    </source>
</evidence>
<evidence type="ECO:0000256" key="9">
    <source>
        <dbReference type="ARBA" id="ARBA00023002"/>
    </source>
</evidence>
<evidence type="ECO:0000259" key="16">
    <source>
        <dbReference type="Pfam" id="PF01636"/>
    </source>
</evidence>
<evidence type="ECO:0000256" key="5">
    <source>
        <dbReference type="ARBA" id="ARBA00022679"/>
    </source>
</evidence>
<feature type="domain" description="Aminoglycoside phosphotransferase" evidence="16">
    <location>
        <begin position="598"/>
        <end position="824"/>
    </location>
</feature>
<keyword evidence="10" id="KW-0503">Monooxygenase</keyword>
<evidence type="ECO:0000259" key="17">
    <source>
        <dbReference type="Pfam" id="PF13193"/>
    </source>
</evidence>
<dbReference type="InterPro" id="IPR024165">
    <property type="entry name" value="Kan/Strep_kinase"/>
</dbReference>
<dbReference type="Gene3D" id="3.30.300.30">
    <property type="match status" value="1"/>
</dbReference>
<name>Q75ZG1_9HEPC</name>
<comment type="similarity">
    <text evidence="2">Belongs to the ATP-dependent AMP-binding enzyme family.</text>
</comment>
<evidence type="ECO:0000256" key="8">
    <source>
        <dbReference type="ARBA" id="ARBA00022840"/>
    </source>
</evidence>
<keyword evidence="5" id="KW-0808">Transferase</keyword>
<dbReference type="CDD" id="cd05150">
    <property type="entry name" value="APH"/>
    <property type="match status" value="1"/>
</dbReference>
<comment type="similarity">
    <text evidence="1">Belongs to the aminoglycoside phosphotransferase family.</text>
</comment>
<dbReference type="GO" id="GO:0046677">
    <property type="term" value="P:response to antibiotic"/>
    <property type="evidence" value="ECO:0007669"/>
    <property type="project" value="UniProtKB-KW"/>
</dbReference>
<evidence type="ECO:0000256" key="10">
    <source>
        <dbReference type="ARBA" id="ARBA00023033"/>
    </source>
</evidence>
<dbReference type="GO" id="GO:0004497">
    <property type="term" value="F:monooxygenase activity"/>
    <property type="evidence" value="ECO:0007669"/>
    <property type="project" value="UniProtKB-KW"/>
</dbReference>
<dbReference type="SUPFAM" id="SSF56112">
    <property type="entry name" value="Protein kinase-like (PK-like)"/>
    <property type="match status" value="1"/>
</dbReference>
<dbReference type="FunFam" id="2.30.38.10:FF:000005">
    <property type="entry name" value="Luciferin 4-monooxygenase"/>
    <property type="match status" value="1"/>
</dbReference>
<evidence type="ECO:0000256" key="12">
    <source>
        <dbReference type="ARBA" id="ARBA00023251"/>
    </source>
</evidence>
<dbReference type="Pfam" id="PF00501">
    <property type="entry name" value="AMP-binding"/>
    <property type="match status" value="1"/>
</dbReference>
<evidence type="ECO:0000313" key="18">
    <source>
        <dbReference type="EMBL" id="BAD00047.1"/>
    </source>
</evidence>
<dbReference type="GO" id="GO:0016405">
    <property type="term" value="F:CoA-ligase activity"/>
    <property type="evidence" value="ECO:0007669"/>
    <property type="project" value="TreeGrafter"/>
</dbReference>
<keyword evidence="11" id="KW-0455">Luminescence</keyword>
<dbReference type="SUPFAM" id="SSF56801">
    <property type="entry name" value="Acetyl-CoA synthetase-like"/>
    <property type="match status" value="1"/>
</dbReference>
<dbReference type="Gene3D" id="3.30.200.20">
    <property type="entry name" value="Phosphorylase Kinase, domain 1"/>
    <property type="match status" value="1"/>
</dbReference>
<dbReference type="PROSITE" id="PS00455">
    <property type="entry name" value="AMP_BINDING"/>
    <property type="match status" value="1"/>
</dbReference>
<evidence type="ECO:0000256" key="2">
    <source>
        <dbReference type="ARBA" id="ARBA00006432"/>
    </source>
</evidence>
<evidence type="ECO:0000256" key="13">
    <source>
        <dbReference type="ARBA" id="ARBA00023262"/>
    </source>
</evidence>
<dbReference type="PANTHER" id="PTHR24096:SF423">
    <property type="entry name" value="GM05240P"/>
    <property type="match status" value="1"/>
</dbReference>
<dbReference type="GO" id="GO:0008218">
    <property type="term" value="P:bioluminescence"/>
    <property type="evidence" value="ECO:0007669"/>
    <property type="project" value="UniProtKB-KW"/>
</dbReference>
<keyword evidence="7" id="KW-0418">Kinase</keyword>
<dbReference type="FunFam" id="3.40.50.12780:FF:000003">
    <property type="entry name" value="Long-chain-fatty-acid--CoA ligase FadD"/>
    <property type="match status" value="1"/>
</dbReference>
<dbReference type="Gene3D" id="3.90.1200.10">
    <property type="match status" value="1"/>
</dbReference>
<dbReference type="Pfam" id="PF01636">
    <property type="entry name" value="APH"/>
    <property type="match status" value="1"/>
</dbReference>
<dbReference type="Gene3D" id="2.30.38.10">
    <property type="entry name" value="Luciferase, Domain 3"/>
    <property type="match status" value="1"/>
</dbReference>
<dbReference type="NCBIfam" id="NF033068">
    <property type="entry name" value="APH_3p"/>
    <property type="match status" value="1"/>
</dbReference>
<evidence type="ECO:0000256" key="14">
    <source>
        <dbReference type="ARBA" id="ARBA00048497"/>
    </source>
</evidence>
<keyword evidence="8" id="KW-0067">ATP-binding</keyword>
<dbReference type="SMR" id="Q75ZG1"/>
<reference evidence="18 19" key="1">
    <citation type="journal article" date="2003" name="EMBO Rep.">
        <title>Inhibition of intracellular hepatitis C virus replication by synthetic and vector-derived small interfering RNAs.</title>
        <authorList>
            <person name="Yokota T."/>
            <person name="Sakamoto N."/>
            <person name="Enomoto N."/>
            <person name="Tanabe Y."/>
            <person name="Miyagishi M."/>
            <person name="Maekawa S."/>
            <person name="Yi L."/>
            <person name="Kurosaki M."/>
            <person name="Taira K."/>
            <person name="Watanabe M."/>
            <person name="Mizusawa H."/>
        </authorList>
    </citation>
    <scope>NUCLEOTIDE SEQUENCE [LARGE SCALE GENOMIC DNA]</scope>
</reference>
<evidence type="ECO:0000256" key="11">
    <source>
        <dbReference type="ARBA" id="ARBA00023223"/>
    </source>
</evidence>
<dbReference type="PANTHER" id="PTHR24096">
    <property type="entry name" value="LONG-CHAIN-FATTY-ACID--COA LIGASE"/>
    <property type="match status" value="1"/>
</dbReference>
<dbReference type="Gene3D" id="3.40.50.980">
    <property type="match status" value="2"/>
</dbReference>
<keyword evidence="9" id="KW-0560">Oxidoreductase</keyword>
<dbReference type="InterPro" id="IPR020845">
    <property type="entry name" value="AMP-binding_CS"/>
</dbReference>
<evidence type="ECO:0000256" key="1">
    <source>
        <dbReference type="ARBA" id="ARBA00006219"/>
    </source>
</evidence>
<dbReference type="Proteomes" id="UP000122913">
    <property type="component" value="Genome"/>
</dbReference>
<evidence type="ECO:0000256" key="4">
    <source>
        <dbReference type="ARBA" id="ARBA00019043"/>
    </source>
</evidence>
<dbReference type="FunFam" id="3.30.300.30:FF:000007">
    <property type="entry name" value="4-coumarate--CoA ligase 2"/>
    <property type="match status" value="1"/>
</dbReference>
<keyword evidence="13" id="KW-0599">Photoprotein</keyword>
<dbReference type="InterPro" id="IPR002575">
    <property type="entry name" value="Aminoglycoside_PTrfase"/>
</dbReference>
<keyword evidence="12" id="KW-0046">Antibiotic resistance</keyword>
<accession>Q75ZG1</accession>
<evidence type="ECO:0000259" key="15">
    <source>
        <dbReference type="Pfam" id="PF00501"/>
    </source>
</evidence>
<feature type="domain" description="AMP-binding enzyme C-terminal" evidence="17">
    <location>
        <begin position="468"/>
        <end position="544"/>
    </location>
</feature>
<feature type="domain" description="AMP-dependent synthetase/ligase" evidence="15">
    <location>
        <begin position="52"/>
        <end position="416"/>
    </location>
</feature>
<keyword evidence="6" id="KW-0547">Nucleotide-binding</keyword>
<evidence type="ECO:0000256" key="6">
    <source>
        <dbReference type="ARBA" id="ARBA00022741"/>
    </source>
</evidence>
<dbReference type="GO" id="GO:0016301">
    <property type="term" value="F:kinase activity"/>
    <property type="evidence" value="ECO:0007669"/>
    <property type="project" value="UniProtKB-KW"/>
</dbReference>
<dbReference type="NCBIfam" id="NF032898">
    <property type="entry name" value="APH_3p_II"/>
    <property type="match status" value="1"/>
</dbReference>
<dbReference type="EMBL" id="AB119282">
    <property type="protein sequence ID" value="BAD00047.1"/>
    <property type="molecule type" value="Genomic_RNA"/>
</dbReference>
<dbReference type="EC" id="1.13.12.7" evidence="3"/>
<organism evidence="18 19">
    <name type="scientific">Hepacivirus hominis</name>
    <dbReference type="NCBI Taxonomy" id="3052230"/>
    <lineage>
        <taxon>Viruses</taxon>
        <taxon>Riboviria</taxon>
        <taxon>Orthornavirae</taxon>
        <taxon>Kitrinoviricota</taxon>
        <taxon>Flasuviricetes</taxon>
        <taxon>Amarillovirales</taxon>
        <taxon>Flaviviridae</taxon>
        <taxon>Hepacivirus</taxon>
    </lineage>
</organism>
<evidence type="ECO:0000256" key="3">
    <source>
        <dbReference type="ARBA" id="ARBA00012532"/>
    </source>
</evidence>
<dbReference type="GO" id="GO:0005524">
    <property type="term" value="F:ATP binding"/>
    <property type="evidence" value="ECO:0007669"/>
    <property type="project" value="UniProtKB-KW"/>
</dbReference>
<sequence>MSTNPKPQRKTKGRAMEDAKNIKKGPAPFYPLEDGTAGEQLHKAMKRYALVPGTIAFTDAHIEVDITYAEYFEMSVRLAEAMKRYGLNTNHRIVVCSENSLQFFMPVLGALFIGVAVAPANDIYNERELLNSMGISQPTVVFVSKKGLQKILNVQKKLPIIQKIIIMDSKTDYQGFQSMYTFVTSHLPPGFNEYDFVPESFDRDKTIALIMNSSGSTGLPKGVALPHRTACVRFSHARDPIFGNQIIPDTAILSVVPFHHGFGMFTTLGYLICGFRVVLMYRFEEELFLRSLQDYKIQSALLVPTLFSFFAKSTLIDKYDLSNLHEIASGGAPLSKEVGEAVAKRFHLPGIRQGYGLTETTSAILITPEGDDKPGAVGKVVPFFEAKVVDLDTGKTLGVNQRGELCVRGPMIMSGYVNNPEATNALIDKDGWLHSGDIAYWDEDEHFFIVDRLKSLIKYKGYQVAPAELESILLQHPNIFDAGVAGLPDDDAGELPAAVVVLEHGKTMTEKEIVDYVASQVTTAKKLRGGVVFVDEVPKGLTGKLDARKIREILIKAKKGGKIAVRRAMIEQDGLHAGSPAAWVERLFGYDWAQQTIGCSDAAVFRLSAQGRPVLFVKTDLSGALNELQDEAARLSWLATTGVPCAAVLDVVTEAGRDWLLLGEVPGQDLLSSHLAPAEKVSIMADAMRRLHTLDPATCPFDHQAKHRIERARTRMEAGLVDQDDLDEEHQGLAPAELFARLKARMPDGEDLVVTHGDACLPNIMVENGRFSGFIDCGRLGVADRYQDIALATRDIAEELGGEWADRFLVLYGIAAPDSQRIAFYRLLDEFF</sequence>
<proteinExistence type="inferred from homology"/>
<dbReference type="GO" id="GO:0016773">
    <property type="term" value="F:phosphotransferase activity, alcohol group as acceptor"/>
    <property type="evidence" value="ECO:0007669"/>
    <property type="project" value="InterPro"/>
</dbReference>
<comment type="catalytic activity">
    <reaction evidence="14">
        <text>firefly D-luciferin + ATP + O2 = firefly oxyluciferin + hnu + AMP + CO2 + diphosphate</text>
        <dbReference type="Rhea" id="RHEA:10732"/>
        <dbReference type="ChEBI" id="CHEBI:15379"/>
        <dbReference type="ChEBI" id="CHEBI:16526"/>
        <dbReference type="ChEBI" id="CHEBI:16792"/>
        <dbReference type="ChEBI" id="CHEBI:30212"/>
        <dbReference type="ChEBI" id="CHEBI:30616"/>
        <dbReference type="ChEBI" id="CHEBI:33019"/>
        <dbReference type="ChEBI" id="CHEBI:58038"/>
        <dbReference type="ChEBI" id="CHEBI:456215"/>
        <dbReference type="EC" id="1.13.12.7"/>
    </reaction>
</comment>
<dbReference type="InterPro" id="IPR025110">
    <property type="entry name" value="AMP-bd_C"/>
</dbReference>